<dbReference type="InterPro" id="IPR026825">
    <property type="entry name" value="Vac14"/>
</dbReference>
<keyword evidence="4" id="KW-0472">Membrane</keyword>
<dbReference type="AlphaFoldDB" id="A0A4P9XT45"/>
<evidence type="ECO:0000256" key="2">
    <source>
        <dbReference type="ARBA" id="ARBA00010225"/>
    </source>
</evidence>
<protein>
    <submittedName>
        <fullName evidence="8">Vacuolar protein 14 C-terminal Fig4p binding-domain-containing protein</fullName>
    </submittedName>
</protein>
<dbReference type="PANTHER" id="PTHR16023:SF0">
    <property type="entry name" value="PROTEIN VAC14 HOMOLOG"/>
    <property type="match status" value="1"/>
</dbReference>
<comment type="similarity">
    <text evidence="2">Belongs to the VAC14 family.</text>
</comment>
<evidence type="ECO:0000256" key="4">
    <source>
        <dbReference type="ARBA" id="ARBA00023136"/>
    </source>
</evidence>
<feature type="repeat" description="HEAT" evidence="5">
    <location>
        <begin position="91"/>
        <end position="127"/>
    </location>
</feature>
<dbReference type="PROSITE" id="PS50077">
    <property type="entry name" value="HEAT_REPEAT"/>
    <property type="match status" value="1"/>
</dbReference>
<dbReference type="OrthoDB" id="5574975at2759"/>
<dbReference type="GO" id="GO:0070772">
    <property type="term" value="C:PAS complex"/>
    <property type="evidence" value="ECO:0007669"/>
    <property type="project" value="InterPro"/>
</dbReference>
<evidence type="ECO:0000256" key="5">
    <source>
        <dbReference type="PROSITE-ProRule" id="PRU00103"/>
    </source>
</evidence>
<comment type="subcellular location">
    <subcellularLocation>
        <location evidence="1">Endomembrane system</location>
    </subcellularLocation>
</comment>
<dbReference type="InterPro" id="IPR011989">
    <property type="entry name" value="ARM-like"/>
</dbReference>
<accession>A0A4P9XT45</accession>
<evidence type="ECO:0000259" key="7">
    <source>
        <dbReference type="Pfam" id="PF11916"/>
    </source>
</evidence>
<name>A0A4P9XT45_9FUNG</name>
<feature type="compositionally biased region" description="Polar residues" evidence="6">
    <location>
        <begin position="286"/>
        <end position="301"/>
    </location>
</feature>
<evidence type="ECO:0000313" key="9">
    <source>
        <dbReference type="Proteomes" id="UP000271241"/>
    </source>
</evidence>
<organism evidence="8 9">
    <name type="scientific">Thamnocephalis sphaerospora</name>
    <dbReference type="NCBI Taxonomy" id="78915"/>
    <lineage>
        <taxon>Eukaryota</taxon>
        <taxon>Fungi</taxon>
        <taxon>Fungi incertae sedis</taxon>
        <taxon>Zoopagomycota</taxon>
        <taxon>Zoopagomycotina</taxon>
        <taxon>Zoopagomycetes</taxon>
        <taxon>Zoopagales</taxon>
        <taxon>Sigmoideomycetaceae</taxon>
        <taxon>Thamnocephalis</taxon>
    </lineage>
</organism>
<dbReference type="Pfam" id="PF12755">
    <property type="entry name" value="Vac14_Fab1_bd"/>
    <property type="match status" value="1"/>
</dbReference>
<keyword evidence="3" id="KW-0677">Repeat</keyword>
<dbReference type="GO" id="GO:0010008">
    <property type="term" value="C:endosome membrane"/>
    <property type="evidence" value="ECO:0007669"/>
    <property type="project" value="TreeGrafter"/>
</dbReference>
<evidence type="ECO:0000256" key="6">
    <source>
        <dbReference type="SAM" id="MobiDB-lite"/>
    </source>
</evidence>
<dbReference type="GO" id="GO:0000329">
    <property type="term" value="C:fungal-type vacuole membrane"/>
    <property type="evidence" value="ECO:0007669"/>
    <property type="project" value="TreeGrafter"/>
</dbReference>
<keyword evidence="9" id="KW-1185">Reference proteome</keyword>
<dbReference type="EMBL" id="KZ992523">
    <property type="protein sequence ID" value="RKP09317.1"/>
    <property type="molecule type" value="Genomic_DNA"/>
</dbReference>
<dbReference type="InterPro" id="IPR016024">
    <property type="entry name" value="ARM-type_fold"/>
</dbReference>
<gene>
    <name evidence="8" type="ORF">THASP1DRAFT_14427</name>
</gene>
<dbReference type="PANTHER" id="PTHR16023">
    <property type="entry name" value="TAX1 BINDING PROTEIN-RELATED"/>
    <property type="match status" value="1"/>
</dbReference>
<evidence type="ECO:0000313" key="8">
    <source>
        <dbReference type="EMBL" id="RKP09317.1"/>
    </source>
</evidence>
<sequence length="780" mass="86688">MSEISPLNPQTLRGLQDKVYEKRKAAALEVEKLVRDWAQGGDYERIRQVTHCLTHDYAYSLLSNARNGGVIGLAAVAIGLSTDVGRCLDDLVPPVLACFADQDPHVRFCACESMYNIANVAKAGILRFFNEVFDALSKLAADTDKQVLKGAGHLGMLIKDIVAEHTSVNMPAVDEEEWSADAAEQSSAHAPQPFTLTAFIPLLAERIHTSNEHTRMFLVQWLAVLNSVPDLELVVYLPEFLDGLVRFLSDPSQELRVATASLLADFLQEIRDIAILRSDQQVAEQQAQGSNAEATAGTTAPTYGDAAGRNAERDDATQTGAWTPGQGIDIDYTRIIAILQPHLTSKDEEIQLTAIRWVNEFMHIAQTVVVPFTPELVKAILPSLSSQRADIRDIAHRANRNLFKLIQHTEVPQQKASAGVYNTPGDARTGDQQSQGGVQDNTASVDISIADGSMLAGDASVISAETSTVLSRLDASQDPFDYHATVSALTLQFIDEHETTRVESLEWLLMLQRKAPHKILATDDGMFPVLLKTLSDSSERVIRRDLQLLAQFSAYSDDTYFREFMVHLLRLFSSDRVMLENRGSLIIRQLCLSLNPERIYRAFAEILEKEEASTTSLLFADLEFASIMVQNLNIILITSPEAGELRKRLRRMEAKENQSLFVALYRSWCHNAVATFSLCLLAQAYEHAANMLQIFAELEISVNFLIQLDKLVQLLESPVFTYLRLQLLEPDRHPYLFKCLYGILMLLPQSSAFATLRNRLNSVGAFNGSSASNKRYVCVG</sequence>
<dbReference type="Proteomes" id="UP000271241">
    <property type="component" value="Unassembled WGS sequence"/>
</dbReference>
<feature type="region of interest" description="Disordered" evidence="6">
    <location>
        <begin position="286"/>
        <end position="323"/>
    </location>
</feature>
<evidence type="ECO:0000256" key="3">
    <source>
        <dbReference type="ARBA" id="ARBA00022737"/>
    </source>
</evidence>
<dbReference type="InterPro" id="IPR021841">
    <property type="entry name" value="VAC14_Fig4p-bd"/>
</dbReference>
<dbReference type="STRING" id="78915.A0A4P9XT45"/>
<dbReference type="GO" id="GO:0006661">
    <property type="term" value="P:phosphatidylinositol biosynthetic process"/>
    <property type="evidence" value="ECO:0007669"/>
    <property type="project" value="InterPro"/>
</dbReference>
<proteinExistence type="inferred from homology"/>
<reference evidence="9" key="1">
    <citation type="journal article" date="2018" name="Nat. Microbiol.">
        <title>Leveraging single-cell genomics to expand the fungal tree of life.</title>
        <authorList>
            <person name="Ahrendt S.R."/>
            <person name="Quandt C.A."/>
            <person name="Ciobanu D."/>
            <person name="Clum A."/>
            <person name="Salamov A."/>
            <person name="Andreopoulos B."/>
            <person name="Cheng J.F."/>
            <person name="Woyke T."/>
            <person name="Pelin A."/>
            <person name="Henrissat B."/>
            <person name="Reynolds N.K."/>
            <person name="Benny G.L."/>
            <person name="Smith M.E."/>
            <person name="James T.Y."/>
            <person name="Grigoriev I.V."/>
        </authorList>
    </citation>
    <scope>NUCLEOTIDE SEQUENCE [LARGE SCALE GENOMIC DNA]</scope>
    <source>
        <strain evidence="9">RSA 1356</strain>
    </source>
</reference>
<dbReference type="Pfam" id="PF11916">
    <property type="entry name" value="Vac14_Fig4_bd"/>
    <property type="match status" value="1"/>
</dbReference>
<feature type="domain" description="Vacuolar protein 14 C-terminal Fig4-binding" evidence="7">
    <location>
        <begin position="578"/>
        <end position="763"/>
    </location>
</feature>
<evidence type="ECO:0000256" key="1">
    <source>
        <dbReference type="ARBA" id="ARBA00004308"/>
    </source>
</evidence>
<dbReference type="InterPro" id="IPR021133">
    <property type="entry name" value="HEAT_type_2"/>
</dbReference>
<dbReference type="Gene3D" id="1.25.10.10">
    <property type="entry name" value="Leucine-rich Repeat Variant"/>
    <property type="match status" value="3"/>
</dbReference>
<dbReference type="SUPFAM" id="SSF48371">
    <property type="entry name" value="ARM repeat"/>
    <property type="match status" value="1"/>
</dbReference>